<protein>
    <submittedName>
        <fullName evidence="2">Uu.00g048930.m01.CDS01</fullName>
    </submittedName>
</protein>
<keyword evidence="3" id="KW-1185">Reference proteome</keyword>
<name>A0AAI8VBU0_9PEZI</name>
<dbReference type="Proteomes" id="UP001295740">
    <property type="component" value="Unassembled WGS sequence"/>
</dbReference>
<reference evidence="2" key="1">
    <citation type="submission" date="2023-10" db="EMBL/GenBank/DDBJ databases">
        <authorList>
            <person name="Hackl T."/>
        </authorList>
    </citation>
    <scope>NUCLEOTIDE SEQUENCE</scope>
</reference>
<organism evidence="2 3">
    <name type="scientific">Anthostomella pinea</name>
    <dbReference type="NCBI Taxonomy" id="933095"/>
    <lineage>
        <taxon>Eukaryota</taxon>
        <taxon>Fungi</taxon>
        <taxon>Dikarya</taxon>
        <taxon>Ascomycota</taxon>
        <taxon>Pezizomycotina</taxon>
        <taxon>Sordariomycetes</taxon>
        <taxon>Xylariomycetidae</taxon>
        <taxon>Xylariales</taxon>
        <taxon>Xylariaceae</taxon>
        <taxon>Anthostomella</taxon>
    </lineage>
</organism>
<comment type="caution">
    <text evidence="2">The sequence shown here is derived from an EMBL/GenBank/DDBJ whole genome shotgun (WGS) entry which is preliminary data.</text>
</comment>
<dbReference type="EMBL" id="CAUWAG010000003">
    <property type="protein sequence ID" value="CAJ2502040.1"/>
    <property type="molecule type" value="Genomic_DNA"/>
</dbReference>
<evidence type="ECO:0000256" key="1">
    <source>
        <dbReference type="SAM" id="SignalP"/>
    </source>
</evidence>
<evidence type="ECO:0000313" key="3">
    <source>
        <dbReference type="Proteomes" id="UP001295740"/>
    </source>
</evidence>
<feature type="chain" id="PRO_5042540267" evidence="1">
    <location>
        <begin position="17"/>
        <end position="245"/>
    </location>
</feature>
<gene>
    <name evidence="2" type="ORF">KHLLAP_LOCUS2508</name>
</gene>
<feature type="signal peptide" evidence="1">
    <location>
        <begin position="1"/>
        <end position="16"/>
    </location>
</feature>
<dbReference type="AlphaFoldDB" id="A0AAI8VBU0"/>
<sequence>MQFPLLIAALVGDAVAIHAVAVTSQDPYACNAVSGVDIAWAEDENSIHADFPDISLTVYPPAHGNENGQSTVGCGAAVEFADWSSGQRFAVSNVTIRASNLNLPGDNDLYTIKASVDFQVVDLLNYYPIQYPLQLNYASSSLLDIDVDSGIGNGSFVGPYEQYVENAKTVWSPCFNGYLSNTTTMVFALSAETVKGGTSDAGWSMDLGIVWEDCYYPDQGVWGQTVLTNWESCSFSDNGTKRERC</sequence>
<keyword evidence="1" id="KW-0732">Signal</keyword>
<evidence type="ECO:0000313" key="2">
    <source>
        <dbReference type="EMBL" id="CAJ2502040.1"/>
    </source>
</evidence>
<accession>A0AAI8VBU0</accession>
<proteinExistence type="predicted"/>